<dbReference type="Pfam" id="PF03929">
    <property type="entry name" value="PepSY_TM"/>
    <property type="match status" value="1"/>
</dbReference>
<dbReference type="EMBL" id="QWDC01000002">
    <property type="protein sequence ID" value="RFZ91930.1"/>
    <property type="molecule type" value="Genomic_DNA"/>
</dbReference>
<dbReference type="RefSeq" id="WP_117391643.1">
    <property type="nucleotide sequence ID" value="NZ_QWDC01000002.1"/>
</dbReference>
<keyword evidence="3" id="KW-1185">Reference proteome</keyword>
<dbReference type="Proteomes" id="UP000264217">
    <property type="component" value="Unassembled WGS sequence"/>
</dbReference>
<evidence type="ECO:0008006" key="4">
    <source>
        <dbReference type="Google" id="ProtNLM"/>
    </source>
</evidence>
<feature type="transmembrane region" description="Helical" evidence="1">
    <location>
        <begin position="209"/>
        <end position="233"/>
    </location>
</feature>
<organism evidence="2 3">
    <name type="scientific">Mucilaginibacter conchicola</name>
    <dbReference type="NCBI Taxonomy" id="2303333"/>
    <lineage>
        <taxon>Bacteria</taxon>
        <taxon>Pseudomonadati</taxon>
        <taxon>Bacteroidota</taxon>
        <taxon>Sphingobacteriia</taxon>
        <taxon>Sphingobacteriales</taxon>
        <taxon>Sphingobacteriaceae</taxon>
        <taxon>Mucilaginibacter</taxon>
    </lineage>
</organism>
<reference evidence="2 3" key="1">
    <citation type="submission" date="2018-08" db="EMBL/GenBank/DDBJ databases">
        <title>Mucilaginibacter sp. MYSH2.</title>
        <authorList>
            <person name="Seo T."/>
        </authorList>
    </citation>
    <scope>NUCLEOTIDE SEQUENCE [LARGE SCALE GENOMIC DNA]</scope>
    <source>
        <strain evidence="2 3">MYSH2</strain>
    </source>
</reference>
<dbReference type="OrthoDB" id="9806195at2"/>
<comment type="caution">
    <text evidence="2">The sequence shown here is derived from an EMBL/GenBank/DDBJ whole genome shotgun (WGS) entry which is preliminary data.</text>
</comment>
<dbReference type="PANTHER" id="PTHR34219">
    <property type="entry name" value="IRON-REGULATED INNER MEMBRANE PROTEIN-RELATED"/>
    <property type="match status" value="1"/>
</dbReference>
<protein>
    <recommendedName>
        <fullName evidence="4">PepSY domain-containing protein</fullName>
    </recommendedName>
</protein>
<dbReference type="AlphaFoldDB" id="A0A372NRM8"/>
<name>A0A372NRM8_9SPHI</name>
<feature type="transmembrane region" description="Helical" evidence="1">
    <location>
        <begin position="12"/>
        <end position="31"/>
    </location>
</feature>
<dbReference type="PANTHER" id="PTHR34219:SF6">
    <property type="entry name" value="BLR3280 PROTEIN"/>
    <property type="match status" value="1"/>
</dbReference>
<evidence type="ECO:0000313" key="2">
    <source>
        <dbReference type="EMBL" id="RFZ91930.1"/>
    </source>
</evidence>
<sequence>MATAKQNFYKWHRILGLTALIPVIMWTLSGFSHPFMSNWFRPTIAKEFYKAQPLKEKPALSIKQVLDKNEIKDFINFGSISFKGQPYYQVLGMDSTYKYYSANTGSLLNDGDRLYATFLARYFTQDSTSKVKSITLQKTFDAEYQPINRLLPVWKIAFDRPDGMDVYIETSQSRMGTFNNTTRKVMLVVFEQLHTWQFLETIGGEQFRVVVLLIIVTVMFLSLLSGLTVYGLFWKKFKTATENRRRDKRKDTRFVHRFHRQLGIAVSLVMFTFTISGAFHLYVKLVNDKHPAQQGVKQSVKTDQLLTSNLQLPVADSLVKNVALAQFNGKTYYQLNDTKKHVKYFDVATGAELVDGDVAYAQYLAIQYGATPQVKVKGRVKVEQVREFTNEYGFINKRLPVQQVSYTNGENWYFETTTSQLATKVAGIDRAEGFSFIFLHKYFGMAWAGKNVRDIVSMLAALGVLVVSVFGFAGFIRNK</sequence>
<proteinExistence type="predicted"/>
<accession>A0A372NRM8</accession>
<keyword evidence="1" id="KW-1133">Transmembrane helix</keyword>
<feature type="transmembrane region" description="Helical" evidence="1">
    <location>
        <begin position="455"/>
        <end position="476"/>
    </location>
</feature>
<evidence type="ECO:0000256" key="1">
    <source>
        <dbReference type="SAM" id="Phobius"/>
    </source>
</evidence>
<feature type="transmembrane region" description="Helical" evidence="1">
    <location>
        <begin position="262"/>
        <end position="283"/>
    </location>
</feature>
<keyword evidence="1" id="KW-0472">Membrane</keyword>
<gene>
    <name evidence="2" type="ORF">D0C36_10805</name>
</gene>
<evidence type="ECO:0000313" key="3">
    <source>
        <dbReference type="Proteomes" id="UP000264217"/>
    </source>
</evidence>
<keyword evidence="1" id="KW-0812">Transmembrane</keyword>
<dbReference type="InterPro" id="IPR005625">
    <property type="entry name" value="PepSY-ass_TM"/>
</dbReference>